<evidence type="ECO:0000256" key="1">
    <source>
        <dbReference type="SAM" id="MobiDB-lite"/>
    </source>
</evidence>
<feature type="non-terminal residue" evidence="2">
    <location>
        <position position="81"/>
    </location>
</feature>
<organism evidence="2 3">
    <name type="scientific">Cirrhinus mrigala</name>
    <name type="common">Mrigala</name>
    <dbReference type="NCBI Taxonomy" id="683832"/>
    <lineage>
        <taxon>Eukaryota</taxon>
        <taxon>Metazoa</taxon>
        <taxon>Chordata</taxon>
        <taxon>Craniata</taxon>
        <taxon>Vertebrata</taxon>
        <taxon>Euteleostomi</taxon>
        <taxon>Actinopterygii</taxon>
        <taxon>Neopterygii</taxon>
        <taxon>Teleostei</taxon>
        <taxon>Ostariophysi</taxon>
        <taxon>Cypriniformes</taxon>
        <taxon>Cyprinidae</taxon>
        <taxon>Labeoninae</taxon>
        <taxon>Labeonini</taxon>
        <taxon>Cirrhinus</taxon>
    </lineage>
</organism>
<reference evidence="2 3" key="1">
    <citation type="submission" date="2024-05" db="EMBL/GenBank/DDBJ databases">
        <title>Genome sequencing and assembly of Indian major carp, Cirrhinus mrigala (Hamilton, 1822).</title>
        <authorList>
            <person name="Mohindra V."/>
            <person name="Chowdhury L.M."/>
            <person name="Lal K."/>
            <person name="Jena J.K."/>
        </authorList>
    </citation>
    <scope>NUCLEOTIDE SEQUENCE [LARGE SCALE GENOMIC DNA]</scope>
    <source>
        <strain evidence="2">CM1030</strain>
        <tissue evidence="2">Blood</tissue>
    </source>
</reference>
<evidence type="ECO:0000313" key="2">
    <source>
        <dbReference type="EMBL" id="KAL0164924.1"/>
    </source>
</evidence>
<dbReference type="AlphaFoldDB" id="A0ABD0NSN8"/>
<accession>A0ABD0NSN8</accession>
<evidence type="ECO:0000313" key="3">
    <source>
        <dbReference type="Proteomes" id="UP001529510"/>
    </source>
</evidence>
<sequence length="81" mass="8900">ALDYLHNLAKDLGAPSESSTKNTSKSGEADGADQKKKTPRGTKRKTPDHESDLDDDEDFSPGNDEEEEDDEEDSEPDFSLT</sequence>
<protein>
    <submittedName>
        <fullName evidence="2">Uncharacterized protein</fullName>
    </submittedName>
</protein>
<dbReference type="EMBL" id="JAMKFB020000020">
    <property type="protein sequence ID" value="KAL0164924.1"/>
    <property type="molecule type" value="Genomic_DNA"/>
</dbReference>
<proteinExistence type="predicted"/>
<feature type="region of interest" description="Disordered" evidence="1">
    <location>
        <begin position="1"/>
        <end position="81"/>
    </location>
</feature>
<feature type="non-terminal residue" evidence="2">
    <location>
        <position position="1"/>
    </location>
</feature>
<dbReference type="Proteomes" id="UP001529510">
    <property type="component" value="Unassembled WGS sequence"/>
</dbReference>
<feature type="compositionally biased region" description="Acidic residues" evidence="1">
    <location>
        <begin position="51"/>
        <end position="81"/>
    </location>
</feature>
<gene>
    <name evidence="2" type="ORF">M9458_040677</name>
</gene>
<comment type="caution">
    <text evidence="2">The sequence shown here is derived from an EMBL/GenBank/DDBJ whole genome shotgun (WGS) entry which is preliminary data.</text>
</comment>
<name>A0ABD0NSN8_CIRMR</name>
<keyword evidence="3" id="KW-1185">Reference proteome</keyword>
<feature type="compositionally biased region" description="Polar residues" evidence="1">
    <location>
        <begin position="16"/>
        <end position="26"/>
    </location>
</feature>